<dbReference type="Gene3D" id="1.25.40.10">
    <property type="entry name" value="Tetratricopeptide repeat domain"/>
    <property type="match status" value="1"/>
</dbReference>
<reference evidence="1 2" key="1">
    <citation type="journal article" date="2016" name="Mol. Biol. Evol.">
        <title>Comparative Genomics of Early-Diverging Mushroom-Forming Fungi Provides Insights into the Origins of Lignocellulose Decay Capabilities.</title>
        <authorList>
            <person name="Nagy L.G."/>
            <person name="Riley R."/>
            <person name="Tritt A."/>
            <person name="Adam C."/>
            <person name="Daum C."/>
            <person name="Floudas D."/>
            <person name="Sun H."/>
            <person name="Yadav J.S."/>
            <person name="Pangilinan J."/>
            <person name="Larsson K.H."/>
            <person name="Matsuura K."/>
            <person name="Barry K."/>
            <person name="Labutti K."/>
            <person name="Kuo R."/>
            <person name="Ohm R.A."/>
            <person name="Bhattacharya S.S."/>
            <person name="Shirouzu T."/>
            <person name="Yoshinaga Y."/>
            <person name="Martin F.M."/>
            <person name="Grigoriev I.V."/>
            <person name="Hibbett D.S."/>
        </authorList>
    </citation>
    <scope>NUCLEOTIDE SEQUENCE [LARGE SCALE GENOMIC DNA]</scope>
    <source>
        <strain evidence="1 2">HHB12733</strain>
    </source>
</reference>
<evidence type="ECO:0000313" key="1">
    <source>
        <dbReference type="EMBL" id="KZT50368.1"/>
    </source>
</evidence>
<name>A0A165C7L0_9BASI</name>
<dbReference type="AlphaFoldDB" id="A0A165C7L0"/>
<dbReference type="STRING" id="1353952.A0A165C7L0"/>
<dbReference type="InParanoid" id="A0A165C7L0"/>
<organism evidence="1 2">
    <name type="scientific">Calocera cornea HHB12733</name>
    <dbReference type="NCBI Taxonomy" id="1353952"/>
    <lineage>
        <taxon>Eukaryota</taxon>
        <taxon>Fungi</taxon>
        <taxon>Dikarya</taxon>
        <taxon>Basidiomycota</taxon>
        <taxon>Agaricomycotina</taxon>
        <taxon>Dacrymycetes</taxon>
        <taxon>Dacrymycetales</taxon>
        <taxon>Dacrymycetaceae</taxon>
        <taxon>Calocera</taxon>
    </lineage>
</organism>
<protein>
    <recommendedName>
        <fullName evidence="3">TPR-like protein</fullName>
    </recommendedName>
</protein>
<dbReference type="EMBL" id="KV424183">
    <property type="protein sequence ID" value="KZT50368.1"/>
    <property type="molecule type" value="Genomic_DNA"/>
</dbReference>
<dbReference type="Proteomes" id="UP000076842">
    <property type="component" value="Unassembled WGS sequence"/>
</dbReference>
<accession>A0A165C7L0</accession>
<proteinExistence type="predicted"/>
<evidence type="ECO:0000313" key="2">
    <source>
        <dbReference type="Proteomes" id="UP000076842"/>
    </source>
</evidence>
<dbReference type="OrthoDB" id="3217196at2759"/>
<sequence length="465" mass="51670">MAHCLRLRFERDGVPKDIEDAQQMLESVIASTALGSVVHTKAVYGLGRVYETLYHYTGLSEYVGQAHDCFGRTLDGLETMKEEDATMELELLVGLAWCLNTIPARKANAEALRLCAAVLHEAVDTDSVYTLALYGMSTACYTRWDMSGRQEKTDLINSQDYARRAAQNQHRLRFRHLKWLATICRERTDGGDDVAYVNEAIERGAEAVEIIKQRQAPASHDVATVLIALGLAYHTRYRVQPDPEDLENAINLHRRALGTIAYTPFSARHTLVDCLCDRYQALGFPKDIEDAVETVKQALEEAPDGSVDKSLSIANVGRTLALRYCHGKEDSDFRSAKQALEDASAMFQSSDGYPPGLLVFVQELLAKIHDVHFQVHRREEDAEMSIRYMEDAIATKKEFALDLGGSSPRSSRGSEQSMQDACSTLESPINAIHITISRETTSDDSPELTGLAPVHDSLSRFSIPA</sequence>
<evidence type="ECO:0008006" key="3">
    <source>
        <dbReference type="Google" id="ProtNLM"/>
    </source>
</evidence>
<gene>
    <name evidence="1" type="ORF">CALCODRAFT_192841</name>
</gene>
<keyword evidence="2" id="KW-1185">Reference proteome</keyword>
<dbReference type="InterPro" id="IPR011990">
    <property type="entry name" value="TPR-like_helical_dom_sf"/>
</dbReference>